<evidence type="ECO:0000256" key="1">
    <source>
        <dbReference type="SAM" id="MobiDB-lite"/>
    </source>
</evidence>
<dbReference type="Proteomes" id="UP000053859">
    <property type="component" value="Unassembled WGS sequence"/>
</dbReference>
<dbReference type="GO" id="GO:0016301">
    <property type="term" value="F:kinase activity"/>
    <property type="evidence" value="ECO:0007669"/>
    <property type="project" value="UniProtKB-KW"/>
</dbReference>
<evidence type="ECO:0000313" key="3">
    <source>
        <dbReference type="Proteomes" id="UP000053859"/>
    </source>
</evidence>
<name>A0A0K8PQB1_STRAJ</name>
<gene>
    <name evidence="2" type="ORF">SAZU_4920</name>
</gene>
<dbReference type="EMBL" id="DF968322">
    <property type="protein sequence ID" value="GAP50057.1"/>
    <property type="molecule type" value="Genomic_DNA"/>
</dbReference>
<proteinExistence type="predicted"/>
<organism evidence="2 3">
    <name type="scientific">Streptomyces azureus</name>
    <dbReference type="NCBI Taxonomy" id="146537"/>
    <lineage>
        <taxon>Bacteria</taxon>
        <taxon>Bacillati</taxon>
        <taxon>Actinomycetota</taxon>
        <taxon>Actinomycetes</taxon>
        <taxon>Kitasatosporales</taxon>
        <taxon>Streptomycetaceae</taxon>
        <taxon>Streptomyces</taxon>
    </lineage>
</organism>
<sequence>MSASVRAPAAALASSVFQFHSRRMRSPSNPAMPVSGGDRQRHGGSWQQVLVDGFARHLVQEQRVADLLREVLGDAVAVGLHDQLVRVVGLGEPAARGVVLGPPPFRH</sequence>
<evidence type="ECO:0000313" key="2">
    <source>
        <dbReference type="EMBL" id="GAP50057.1"/>
    </source>
</evidence>
<keyword evidence="3" id="KW-1185">Reference proteome</keyword>
<keyword evidence="2" id="KW-0808">Transferase</keyword>
<protein>
    <submittedName>
        <fullName evidence="2">Carbohydrate kinase, thermoresistant glucokinase family</fullName>
    </submittedName>
</protein>
<reference evidence="2" key="1">
    <citation type="journal article" date="2015" name="Genome Announc.">
        <title>Draft Genome Sequence of Thiostrepton-Producing Streptomyces azureus ATCC 14921.</title>
        <authorList>
            <person name="Sakihara K."/>
            <person name="Maeda J."/>
            <person name="Tashiro K."/>
            <person name="Fujino Y."/>
            <person name="Kuhara S."/>
            <person name="Ohshima T."/>
            <person name="Ogata S."/>
            <person name="Doi K."/>
        </authorList>
    </citation>
    <scope>NUCLEOTIDE SEQUENCE [LARGE SCALE GENOMIC DNA]</scope>
    <source>
        <strain evidence="2">ATCC14921</strain>
    </source>
</reference>
<accession>A0A0K8PQB1</accession>
<keyword evidence="2" id="KW-0418">Kinase</keyword>
<feature type="region of interest" description="Disordered" evidence="1">
    <location>
        <begin position="22"/>
        <end position="43"/>
    </location>
</feature>
<dbReference type="AlphaFoldDB" id="A0A0K8PQB1"/>